<sequence>MDVEQVRVSGFKRILVRLDEATRRKYCCRALEQDLQHVKSQMRSCTASMAEAKQVEDATRKLHASQRAAVSSELLDELEVLHRQLGASIDTLILGRKLQNGELDTTKEDLEVKEEVDTAETSTSQEAKTVARQILQTKEFETAVSQIKQLERLMPILKDEDEKKKKWWKKHVQKAATHTLELVRGDGTTVKRLSRLDKSLKKLQVKCPELKDWLTNMQKQFAESVSTAESVSATKTKKKRAIALPDDGETAIMSTAASSSKPKKTKSAENTKEKKTESAEKARALLHRCSREVRTLRDKFELGAYDVNLSRMVTVVDSLWSGFEHAELVALTTALFTLVETVEKVVNQAKRRDRLMCLESVLGVVLGSTKLQLTARRKTMVEEYANNCRQSLQQLDRQADSTGQPTKSPAQNGVPSTPRQTLNVNGSSHVRFG</sequence>
<feature type="region of interest" description="Disordered" evidence="1">
    <location>
        <begin position="251"/>
        <end position="281"/>
    </location>
</feature>
<dbReference type="AlphaFoldDB" id="A0A833WHT8"/>
<reference evidence="2" key="1">
    <citation type="submission" date="2020-04" db="EMBL/GenBank/DDBJ databases">
        <title>Hybrid Assembly of Korean Phytophthora infestans isolates.</title>
        <authorList>
            <person name="Prokchorchik M."/>
            <person name="Lee Y."/>
            <person name="Seo J."/>
            <person name="Cho J.-H."/>
            <person name="Park Y.-E."/>
            <person name="Jang D.-C."/>
            <person name="Im J.-S."/>
            <person name="Choi J.-G."/>
            <person name="Park H.-J."/>
            <person name="Lee G.-B."/>
            <person name="Lee Y.-G."/>
            <person name="Hong S.-Y."/>
            <person name="Cho K."/>
            <person name="Sohn K.H."/>
        </authorList>
    </citation>
    <scope>NUCLEOTIDE SEQUENCE</scope>
    <source>
        <strain evidence="2">KR_1_A1</strain>
    </source>
</reference>
<proteinExistence type="predicted"/>
<feature type="region of interest" description="Disordered" evidence="1">
    <location>
        <begin position="396"/>
        <end position="433"/>
    </location>
</feature>
<evidence type="ECO:0000313" key="3">
    <source>
        <dbReference type="Proteomes" id="UP000602510"/>
    </source>
</evidence>
<accession>A0A833WHT8</accession>
<dbReference type="Proteomes" id="UP000602510">
    <property type="component" value="Unassembled WGS sequence"/>
</dbReference>
<protein>
    <submittedName>
        <fullName evidence="2">Uncharacterized protein</fullName>
    </submittedName>
</protein>
<organism evidence="2 3">
    <name type="scientific">Phytophthora infestans</name>
    <name type="common">Potato late blight agent</name>
    <name type="synonym">Botrytis infestans</name>
    <dbReference type="NCBI Taxonomy" id="4787"/>
    <lineage>
        <taxon>Eukaryota</taxon>
        <taxon>Sar</taxon>
        <taxon>Stramenopiles</taxon>
        <taxon>Oomycota</taxon>
        <taxon>Peronosporomycetes</taxon>
        <taxon>Peronosporales</taxon>
        <taxon>Peronosporaceae</taxon>
        <taxon>Phytophthora</taxon>
    </lineage>
</organism>
<evidence type="ECO:0000313" key="2">
    <source>
        <dbReference type="EMBL" id="KAF4042453.1"/>
    </source>
</evidence>
<feature type="compositionally biased region" description="Basic and acidic residues" evidence="1">
    <location>
        <begin position="266"/>
        <end position="281"/>
    </location>
</feature>
<dbReference type="EMBL" id="WSZM01000101">
    <property type="protein sequence ID" value="KAF4042453.1"/>
    <property type="molecule type" value="Genomic_DNA"/>
</dbReference>
<evidence type="ECO:0000256" key="1">
    <source>
        <dbReference type="SAM" id="MobiDB-lite"/>
    </source>
</evidence>
<keyword evidence="3" id="KW-1185">Reference proteome</keyword>
<name>A0A833WHT8_PHYIN</name>
<gene>
    <name evidence="2" type="ORF">GN244_ATG05349</name>
</gene>
<comment type="caution">
    <text evidence="2">The sequence shown here is derived from an EMBL/GenBank/DDBJ whole genome shotgun (WGS) entry which is preliminary data.</text>
</comment>